<dbReference type="InterPro" id="IPR036280">
    <property type="entry name" value="Multihaem_cyt_sf"/>
</dbReference>
<gene>
    <name evidence="2" type="ORF">SCARUB_01022</name>
</gene>
<evidence type="ECO:0000313" key="2">
    <source>
        <dbReference type="EMBL" id="ODS33861.1"/>
    </source>
</evidence>
<protein>
    <submittedName>
        <fullName evidence="2">Cytochrome c-554</fullName>
    </submittedName>
</protein>
<proteinExistence type="predicted"/>
<reference evidence="2 3" key="1">
    <citation type="submission" date="2016-07" db="EMBL/GenBank/DDBJ databases">
        <title>Draft genome of Scalindua rubra, obtained from a brine-seawater interface in the Red Sea, sheds light on salt adaptation in anammox bacteria.</title>
        <authorList>
            <person name="Speth D.R."/>
            <person name="Lagkouvardos I."/>
            <person name="Wang Y."/>
            <person name="Qian P.-Y."/>
            <person name="Dutilh B.E."/>
            <person name="Jetten M.S."/>
        </authorList>
    </citation>
    <scope>NUCLEOTIDE SEQUENCE [LARGE SCALE GENOMIC DNA]</scope>
    <source>
        <strain evidence="2">BSI-1</strain>
    </source>
</reference>
<dbReference type="Proteomes" id="UP000094056">
    <property type="component" value="Unassembled WGS sequence"/>
</dbReference>
<accession>A0A1E3XDY8</accession>
<evidence type="ECO:0000313" key="3">
    <source>
        <dbReference type="Proteomes" id="UP000094056"/>
    </source>
</evidence>
<organism evidence="2 3">
    <name type="scientific">Candidatus Scalindua rubra</name>
    <dbReference type="NCBI Taxonomy" id="1872076"/>
    <lineage>
        <taxon>Bacteria</taxon>
        <taxon>Pseudomonadati</taxon>
        <taxon>Planctomycetota</taxon>
        <taxon>Candidatus Brocadiia</taxon>
        <taxon>Candidatus Brocadiales</taxon>
        <taxon>Candidatus Scalinduaceae</taxon>
        <taxon>Candidatus Scalindua</taxon>
    </lineage>
</organism>
<dbReference type="Gene3D" id="1.10.1130.10">
    <property type="entry name" value="Flavocytochrome C3, Chain A"/>
    <property type="match status" value="1"/>
</dbReference>
<evidence type="ECO:0000259" key="1">
    <source>
        <dbReference type="Pfam" id="PF13435"/>
    </source>
</evidence>
<feature type="domain" description="Cytochrome c-552/4" evidence="1">
    <location>
        <begin position="59"/>
        <end position="117"/>
    </location>
</feature>
<name>A0A1E3XDY8_9BACT</name>
<dbReference type="SUPFAM" id="SSF48695">
    <property type="entry name" value="Multiheme cytochromes"/>
    <property type="match status" value="1"/>
</dbReference>
<dbReference type="InterPro" id="IPR023155">
    <property type="entry name" value="Cyt_c-552/4"/>
</dbReference>
<dbReference type="AlphaFoldDB" id="A0A1E3XDY8"/>
<comment type="caution">
    <text evidence="2">The sequence shown here is derived from an EMBL/GenBank/DDBJ whole genome shotgun (WGS) entry which is preliminary data.</text>
</comment>
<sequence>MFGFNLRSFIVAFTVITLSSFIIFQSNESYGAKKQKYKFVGNAGCKCHLAKGCFEGEEYKKMKNQHYNTFKRLKTDEEKKDPECLRCHATAYKMKIKKGKSKYGPFIENVACEACHGPGEKYAKVKKNYKKKGKDAFKKLLKEDPMMARKVQYDAGEYVAGINKYKTIKEQCLECHWEDANAKNKCPKCEGKKNSQNKDRIFTKDYIKRDDHRDHDAIDDVLPKVDKKKWKGYLEQDPWYKTRPPNAK</sequence>
<dbReference type="EMBL" id="MAYW01000018">
    <property type="protein sequence ID" value="ODS33861.1"/>
    <property type="molecule type" value="Genomic_DNA"/>
</dbReference>
<dbReference type="Pfam" id="PF13435">
    <property type="entry name" value="Cytochrome_C554"/>
    <property type="match status" value="1"/>
</dbReference>